<dbReference type="RefSeq" id="XP_016765294.1">
    <property type="nucleotide sequence ID" value="XM_016903546.1"/>
</dbReference>
<protein>
    <submittedName>
        <fullName evidence="2">Uncharacterized protein</fullName>
    </submittedName>
</protein>
<sequence length="215" mass="22531">MLTSGLLVTLAMAGSVVASAVVRKHATCLTSDDLTNIAPDTVSCMGAAAPTECAPASVAAPNIEQSFHTFKIESFGAQAALVAIMLFESGDFKYKINHYPGVAGQGTRNMQSPAFNAKYADWIVANGDDANITQESVSAASAQGLANLLNLINTDKWGFASAAWFVSTQCDASYVQALSDGTQASFESYLTGCVGTTATSDRLAGWQKVIALKQW</sequence>
<dbReference type="Proteomes" id="UP000016931">
    <property type="component" value="Unassembled WGS sequence"/>
</dbReference>
<proteinExistence type="predicted"/>
<dbReference type="OMA" id="GSGPWFY"/>
<evidence type="ECO:0000313" key="3">
    <source>
        <dbReference type="Proteomes" id="UP000016931"/>
    </source>
</evidence>
<feature type="signal peptide" evidence="1">
    <location>
        <begin position="1"/>
        <end position="18"/>
    </location>
</feature>
<organism evidence="2 3">
    <name type="scientific">Sphaerulina musiva (strain SO2202)</name>
    <name type="common">Poplar stem canker fungus</name>
    <name type="synonym">Septoria musiva</name>
    <dbReference type="NCBI Taxonomy" id="692275"/>
    <lineage>
        <taxon>Eukaryota</taxon>
        <taxon>Fungi</taxon>
        <taxon>Dikarya</taxon>
        <taxon>Ascomycota</taxon>
        <taxon>Pezizomycotina</taxon>
        <taxon>Dothideomycetes</taxon>
        <taxon>Dothideomycetidae</taxon>
        <taxon>Mycosphaerellales</taxon>
        <taxon>Mycosphaerellaceae</taxon>
        <taxon>Sphaerulina</taxon>
    </lineage>
</organism>
<dbReference type="HOGENOM" id="CLU_071125_1_0_1"/>
<reference evidence="2 3" key="1">
    <citation type="journal article" date="2012" name="PLoS Pathog.">
        <title>Diverse lifestyles and strategies of plant pathogenesis encoded in the genomes of eighteen Dothideomycetes fungi.</title>
        <authorList>
            <person name="Ohm R.A."/>
            <person name="Feau N."/>
            <person name="Henrissat B."/>
            <person name="Schoch C.L."/>
            <person name="Horwitz B.A."/>
            <person name="Barry K.W."/>
            <person name="Condon B.J."/>
            <person name="Copeland A.C."/>
            <person name="Dhillon B."/>
            <person name="Glaser F."/>
            <person name="Hesse C.N."/>
            <person name="Kosti I."/>
            <person name="LaButti K."/>
            <person name="Lindquist E.A."/>
            <person name="Lucas S."/>
            <person name="Salamov A.A."/>
            <person name="Bradshaw R.E."/>
            <person name="Ciuffetti L."/>
            <person name="Hamelin R.C."/>
            <person name="Kema G.H.J."/>
            <person name="Lawrence C."/>
            <person name="Scott J.A."/>
            <person name="Spatafora J.W."/>
            <person name="Turgeon B.G."/>
            <person name="de Wit P.J.G.M."/>
            <person name="Zhong S."/>
            <person name="Goodwin S.B."/>
            <person name="Grigoriev I.V."/>
        </authorList>
    </citation>
    <scope>NUCLEOTIDE SEQUENCE [LARGE SCALE GENOMIC DNA]</scope>
    <source>
        <strain evidence="2 3">SO2202</strain>
    </source>
</reference>
<feature type="chain" id="PRO_5004109683" evidence="1">
    <location>
        <begin position="19"/>
        <end position="215"/>
    </location>
</feature>
<dbReference type="STRING" id="692275.N1QMJ1"/>
<dbReference type="eggNOG" id="ENOG502SPR5">
    <property type="taxonomic scope" value="Eukaryota"/>
</dbReference>
<dbReference type="EMBL" id="KB456260">
    <property type="protein sequence ID" value="EMF17173.1"/>
    <property type="molecule type" value="Genomic_DNA"/>
</dbReference>
<evidence type="ECO:0000313" key="2">
    <source>
        <dbReference type="EMBL" id="EMF17173.1"/>
    </source>
</evidence>
<keyword evidence="3" id="KW-1185">Reference proteome</keyword>
<keyword evidence="1" id="KW-0732">Signal</keyword>
<dbReference type="AlphaFoldDB" id="N1QMJ1"/>
<name>N1QMJ1_SPHMS</name>
<accession>N1QMJ1</accession>
<evidence type="ECO:0000256" key="1">
    <source>
        <dbReference type="SAM" id="SignalP"/>
    </source>
</evidence>
<dbReference type="GeneID" id="27900683"/>
<dbReference type="OrthoDB" id="2349272at2759"/>
<gene>
    <name evidence="2" type="ORF">SEPMUDRAFT_146273</name>
</gene>